<dbReference type="InterPro" id="IPR000849">
    <property type="entry name" value="Sugar_P_transporter"/>
</dbReference>
<feature type="transmembrane region" description="Helical" evidence="7">
    <location>
        <begin position="243"/>
        <end position="266"/>
    </location>
</feature>
<proteinExistence type="predicted"/>
<evidence type="ECO:0000313" key="9">
    <source>
        <dbReference type="EMBL" id="SNS56967.1"/>
    </source>
</evidence>
<dbReference type="Pfam" id="PF07690">
    <property type="entry name" value="MFS_1"/>
    <property type="match status" value="1"/>
</dbReference>
<feature type="transmembrane region" description="Helical" evidence="7">
    <location>
        <begin position="313"/>
        <end position="346"/>
    </location>
</feature>
<dbReference type="RefSeq" id="WP_089360111.1">
    <property type="nucleotide sequence ID" value="NZ_FZOG01000003.1"/>
</dbReference>
<keyword evidence="6 7" id="KW-0472">Membrane</keyword>
<evidence type="ECO:0000256" key="4">
    <source>
        <dbReference type="ARBA" id="ARBA00022692"/>
    </source>
</evidence>
<dbReference type="PANTHER" id="PTHR43184:SF12">
    <property type="entry name" value="SUGAR PHOSPHATE EXCHANGER 3"/>
    <property type="match status" value="1"/>
</dbReference>
<feature type="transmembrane region" description="Helical" evidence="7">
    <location>
        <begin position="179"/>
        <end position="200"/>
    </location>
</feature>
<keyword evidence="10" id="KW-1185">Reference proteome</keyword>
<keyword evidence="2" id="KW-0813">Transport</keyword>
<feature type="transmembrane region" description="Helical" evidence="7">
    <location>
        <begin position="66"/>
        <end position="83"/>
    </location>
</feature>
<evidence type="ECO:0000256" key="5">
    <source>
        <dbReference type="ARBA" id="ARBA00022989"/>
    </source>
</evidence>
<name>A0A239FJM9_9PSED</name>
<dbReference type="InterPro" id="IPR020846">
    <property type="entry name" value="MFS_dom"/>
</dbReference>
<protein>
    <submittedName>
        <fullName evidence="9">Sugar phosphate permease</fullName>
    </submittedName>
</protein>
<accession>A0A239FJM9</accession>
<feature type="transmembrane region" description="Helical" evidence="7">
    <location>
        <begin position="150"/>
        <end position="173"/>
    </location>
</feature>
<feature type="transmembrane region" description="Helical" evidence="7">
    <location>
        <begin position="400"/>
        <end position="420"/>
    </location>
</feature>
<dbReference type="GO" id="GO:0022857">
    <property type="term" value="F:transmembrane transporter activity"/>
    <property type="evidence" value="ECO:0007669"/>
    <property type="project" value="InterPro"/>
</dbReference>
<dbReference type="Gene3D" id="1.20.1250.20">
    <property type="entry name" value="MFS general substrate transporter like domains"/>
    <property type="match status" value="2"/>
</dbReference>
<feature type="transmembrane region" description="Helical" evidence="7">
    <location>
        <begin position="278"/>
        <end position="301"/>
    </location>
</feature>
<comment type="subcellular location">
    <subcellularLocation>
        <location evidence="1">Membrane</location>
        <topology evidence="1">Multi-pass membrane protein</topology>
    </subcellularLocation>
</comment>
<evidence type="ECO:0000313" key="10">
    <source>
        <dbReference type="Proteomes" id="UP000242915"/>
    </source>
</evidence>
<dbReference type="InterPro" id="IPR011701">
    <property type="entry name" value="MFS"/>
</dbReference>
<gene>
    <name evidence="9" type="ORF">SAMN05216255_2643</name>
</gene>
<evidence type="ECO:0000256" key="1">
    <source>
        <dbReference type="ARBA" id="ARBA00004141"/>
    </source>
</evidence>
<evidence type="ECO:0000256" key="7">
    <source>
        <dbReference type="SAM" id="Phobius"/>
    </source>
</evidence>
<dbReference type="InterPro" id="IPR036259">
    <property type="entry name" value="MFS_trans_sf"/>
</dbReference>
<evidence type="ECO:0000256" key="3">
    <source>
        <dbReference type="ARBA" id="ARBA00022597"/>
    </source>
</evidence>
<keyword evidence="4 7" id="KW-0812">Transmembrane</keyword>
<dbReference type="PIRSF" id="PIRSF002808">
    <property type="entry name" value="Hexose_phosphate_transp"/>
    <property type="match status" value="1"/>
</dbReference>
<dbReference type="AlphaFoldDB" id="A0A239FJM9"/>
<dbReference type="GO" id="GO:0016020">
    <property type="term" value="C:membrane"/>
    <property type="evidence" value="ECO:0007669"/>
    <property type="project" value="UniProtKB-SubCell"/>
</dbReference>
<dbReference type="PANTHER" id="PTHR43184">
    <property type="entry name" value="MAJOR FACILITATOR SUPERFAMILY TRANSPORTER 16, ISOFORM B"/>
    <property type="match status" value="1"/>
</dbReference>
<dbReference type="SUPFAM" id="SSF103473">
    <property type="entry name" value="MFS general substrate transporter"/>
    <property type="match status" value="1"/>
</dbReference>
<evidence type="ECO:0000256" key="2">
    <source>
        <dbReference type="ARBA" id="ARBA00022448"/>
    </source>
</evidence>
<evidence type="ECO:0000256" key="6">
    <source>
        <dbReference type="ARBA" id="ARBA00023136"/>
    </source>
</evidence>
<feature type="transmembrane region" description="Helical" evidence="7">
    <location>
        <begin position="90"/>
        <end position="108"/>
    </location>
</feature>
<reference evidence="10" key="1">
    <citation type="submission" date="2017-06" db="EMBL/GenBank/DDBJ databases">
        <authorList>
            <person name="Varghese N."/>
            <person name="Submissions S."/>
        </authorList>
    </citation>
    <scope>NUCLEOTIDE SEQUENCE [LARGE SCALE GENOMIC DNA]</scope>
    <source>
        <strain evidence="10">CIP 108523</strain>
    </source>
</reference>
<dbReference type="EMBL" id="FZOG01000003">
    <property type="protein sequence ID" value="SNS56967.1"/>
    <property type="molecule type" value="Genomic_DNA"/>
</dbReference>
<evidence type="ECO:0000259" key="8">
    <source>
        <dbReference type="PROSITE" id="PS50850"/>
    </source>
</evidence>
<keyword evidence="5 7" id="KW-1133">Transmembrane helix</keyword>
<feature type="transmembrane region" description="Helical" evidence="7">
    <location>
        <begin position="21"/>
        <end position="37"/>
    </location>
</feature>
<dbReference type="Proteomes" id="UP000242915">
    <property type="component" value="Unassembled WGS sequence"/>
</dbReference>
<organism evidence="9 10">
    <name type="scientific">Pseudomonas segetis</name>
    <dbReference type="NCBI Taxonomy" id="298908"/>
    <lineage>
        <taxon>Bacteria</taxon>
        <taxon>Pseudomonadati</taxon>
        <taxon>Pseudomonadota</taxon>
        <taxon>Gammaproteobacteria</taxon>
        <taxon>Pseudomonadales</taxon>
        <taxon>Pseudomonadaceae</taxon>
        <taxon>Pseudomonas</taxon>
    </lineage>
</organism>
<keyword evidence="3" id="KW-0762">Sugar transport</keyword>
<feature type="domain" description="Major facilitator superfamily (MFS) profile" evidence="8">
    <location>
        <begin position="23"/>
        <end position="424"/>
    </location>
</feature>
<sequence length="446" mass="47562">MNTSPYASASGNPSSRRRWRLQIFAITWLAYAAFYFTRKAFSVAKLGIGDDPDLLMEKAVMANLDALYLGAYAVGQFTWGILADRFGPRVVVLGGLIISALAAAIMGTFATLPIFATCMLVQGLAQSTGWSGLCKNIGSFFSTQERGRVLGWWCTCYAFGGLVASPFAGWMAYEVYGNWRAAFISTAAVVAIVALLFFIFQRNRPQDVGLPPAEPLGETDEAAVQAHPSFVSCLKTIIKNRTVLVLGLAYFMLKPARYAILLWGPVMVYERMPEIGKVASAIVPSAFEVAGLAGPILIGLLSDKFFGARRFPACVISLIALTACLILFVPAMATGSVLVVVALLFMMGLTLYGPDSMISGAAAIDFGKETAGTAAGFVNGCGSVGAVLGGLLPGYFDTETVFLCFSGSAVFAVLIMLPFWNSRPQGRVSPDPFIPNRDISSTPVKA</sequence>
<dbReference type="PROSITE" id="PS50850">
    <property type="entry name" value="MFS"/>
    <property type="match status" value="1"/>
</dbReference>